<accession>A0A382YTJ7</accession>
<organism evidence="1">
    <name type="scientific">marine metagenome</name>
    <dbReference type="NCBI Taxonomy" id="408172"/>
    <lineage>
        <taxon>unclassified sequences</taxon>
        <taxon>metagenomes</taxon>
        <taxon>ecological metagenomes</taxon>
    </lineage>
</organism>
<reference evidence="1" key="1">
    <citation type="submission" date="2018-05" db="EMBL/GenBank/DDBJ databases">
        <authorList>
            <person name="Lanie J.A."/>
            <person name="Ng W.-L."/>
            <person name="Kazmierczak K.M."/>
            <person name="Andrzejewski T.M."/>
            <person name="Davidsen T.M."/>
            <person name="Wayne K.J."/>
            <person name="Tettelin H."/>
            <person name="Glass J.I."/>
            <person name="Rusch D."/>
            <person name="Podicherti R."/>
            <person name="Tsui H.-C.T."/>
            <person name="Winkler M.E."/>
        </authorList>
    </citation>
    <scope>NUCLEOTIDE SEQUENCE</scope>
</reference>
<protein>
    <submittedName>
        <fullName evidence="1">Uncharacterized protein</fullName>
    </submittedName>
</protein>
<name>A0A382YTJ7_9ZZZZ</name>
<dbReference type="EMBL" id="UINC01178438">
    <property type="protein sequence ID" value="SVD86592.1"/>
    <property type="molecule type" value="Genomic_DNA"/>
</dbReference>
<proteinExistence type="predicted"/>
<gene>
    <name evidence="1" type="ORF">METZ01_LOCUS439446</name>
</gene>
<dbReference type="AlphaFoldDB" id="A0A382YTJ7"/>
<sequence length="107" mass="12183">MIKAQNITSYRCMNIRLLGNYSMPAEYKFLCTMLTFTSACSVLNHQFEETSIPPYDTAGYRCEQLNCGHPMNMSFRRAFWTIPSRAATGVAKTAPAIFQHNMCPDRT</sequence>
<evidence type="ECO:0000313" key="1">
    <source>
        <dbReference type="EMBL" id="SVD86592.1"/>
    </source>
</evidence>